<name>A0A2S8FS17_9BACT</name>
<organism evidence="1 2">
    <name type="scientific">Blastopirellula marina</name>
    <dbReference type="NCBI Taxonomy" id="124"/>
    <lineage>
        <taxon>Bacteria</taxon>
        <taxon>Pseudomonadati</taxon>
        <taxon>Planctomycetota</taxon>
        <taxon>Planctomycetia</taxon>
        <taxon>Pirellulales</taxon>
        <taxon>Pirellulaceae</taxon>
        <taxon>Blastopirellula</taxon>
    </lineage>
</organism>
<evidence type="ECO:0008006" key="3">
    <source>
        <dbReference type="Google" id="ProtNLM"/>
    </source>
</evidence>
<dbReference type="Proteomes" id="UP000238322">
    <property type="component" value="Unassembled WGS sequence"/>
</dbReference>
<dbReference type="OrthoDB" id="272058at2"/>
<reference evidence="1 2" key="1">
    <citation type="submission" date="2018-02" db="EMBL/GenBank/DDBJ databases">
        <title>Comparative genomes isolates from brazilian mangrove.</title>
        <authorList>
            <person name="Araujo J.E."/>
            <person name="Taketani R.G."/>
            <person name="Silva M.C.P."/>
            <person name="Loureco M.V."/>
            <person name="Andreote F.D."/>
        </authorList>
    </citation>
    <scope>NUCLEOTIDE SEQUENCE [LARGE SCALE GENOMIC DNA]</scope>
    <source>
        <strain evidence="1 2">Hex-1 MGV</strain>
    </source>
</reference>
<protein>
    <recommendedName>
        <fullName evidence="3">Tyrosine specific protein phosphatases domain-containing protein</fullName>
    </recommendedName>
</protein>
<comment type="caution">
    <text evidence="1">The sequence shown here is derived from an EMBL/GenBank/DDBJ whole genome shotgun (WGS) entry which is preliminary data.</text>
</comment>
<accession>A0A2S8FS17</accession>
<evidence type="ECO:0000313" key="1">
    <source>
        <dbReference type="EMBL" id="PQO34969.1"/>
    </source>
</evidence>
<dbReference type="AlphaFoldDB" id="A0A2S8FS17"/>
<dbReference type="EMBL" id="PUHY01000010">
    <property type="protein sequence ID" value="PQO34969.1"/>
    <property type="molecule type" value="Genomic_DNA"/>
</dbReference>
<gene>
    <name evidence="1" type="ORF">C5Y83_15940</name>
</gene>
<dbReference type="InterPro" id="IPR029021">
    <property type="entry name" value="Prot-tyrosine_phosphatase-like"/>
</dbReference>
<dbReference type="RefSeq" id="WP_105330699.1">
    <property type="nucleotide sequence ID" value="NZ_PUHY01000010.1"/>
</dbReference>
<proteinExistence type="predicted"/>
<dbReference type="Gene3D" id="3.90.190.10">
    <property type="entry name" value="Protein tyrosine phosphatase superfamily"/>
    <property type="match status" value="1"/>
</dbReference>
<sequence length="179" mass="19843">MQIRVASYLAASDLLQREPGRWDALVILDRDAELNPFVVKQTTRHCVLRFDDIERSTVGKQLVTRDVLAAALRFADESDRLLVTCRAGQSRSVATAYLIACQRLGTTDALGMLDPKRHVPNRHVVEVGASLLSADDAAEAFSCWQRQFSHVRLADYYDAIEGEIDALESAGIVNQISVD</sequence>
<dbReference type="SUPFAM" id="SSF52799">
    <property type="entry name" value="(Phosphotyrosine protein) phosphatases II"/>
    <property type="match status" value="1"/>
</dbReference>
<evidence type="ECO:0000313" key="2">
    <source>
        <dbReference type="Proteomes" id="UP000238322"/>
    </source>
</evidence>